<dbReference type="AlphaFoldDB" id="A0A367FDA4"/>
<evidence type="ECO:0000313" key="1">
    <source>
        <dbReference type="EMBL" id="RCG28348.1"/>
    </source>
</evidence>
<comment type="caution">
    <text evidence="1">The sequence shown here is derived from an EMBL/GenBank/DDBJ whole genome shotgun (WGS) entry which is preliminary data.</text>
</comment>
<dbReference type="Proteomes" id="UP000253094">
    <property type="component" value="Unassembled WGS sequence"/>
</dbReference>
<reference evidence="1 2" key="1">
    <citation type="submission" date="2018-06" db="EMBL/GenBank/DDBJ databases">
        <title>Sphaerisporangium craniellae sp. nov., isolated from a marine sponge in the South China Sea.</title>
        <authorList>
            <person name="Li L."/>
        </authorList>
    </citation>
    <scope>NUCLEOTIDE SEQUENCE [LARGE SCALE GENOMIC DNA]</scope>
    <source>
        <strain evidence="1 2">CCTCC AA 208026</strain>
    </source>
</reference>
<dbReference type="RefSeq" id="WP_114031260.1">
    <property type="nucleotide sequence ID" value="NZ_QOIL01000014.1"/>
</dbReference>
<evidence type="ECO:0000313" key="2">
    <source>
        <dbReference type="Proteomes" id="UP000253094"/>
    </source>
</evidence>
<sequence length="143" mass="14797">MDVAQLAAFLAPFLGSLLGKAGTTAAEVAGEFGEAAWEQATKLWRRLAGHVAERPAAQEAAEDVAEHPDSEGARGALAWQLEKLLASDTALRDDLARLWREGAAAGVTVTTVTAFGHRSVAVGGDVKGTITTGDAPRPPVPDV</sequence>
<proteinExistence type="predicted"/>
<name>A0A367FDA4_9ACTN</name>
<gene>
    <name evidence="1" type="ORF">DQ384_24860</name>
</gene>
<protein>
    <submittedName>
        <fullName evidence="1">Uncharacterized protein</fullName>
    </submittedName>
</protein>
<dbReference type="OrthoDB" id="487163at2"/>
<keyword evidence="2" id="KW-1185">Reference proteome</keyword>
<organism evidence="1 2">
    <name type="scientific">Sphaerisporangium album</name>
    <dbReference type="NCBI Taxonomy" id="509200"/>
    <lineage>
        <taxon>Bacteria</taxon>
        <taxon>Bacillati</taxon>
        <taxon>Actinomycetota</taxon>
        <taxon>Actinomycetes</taxon>
        <taxon>Streptosporangiales</taxon>
        <taxon>Streptosporangiaceae</taxon>
        <taxon>Sphaerisporangium</taxon>
    </lineage>
</organism>
<dbReference type="EMBL" id="QOIL01000014">
    <property type="protein sequence ID" value="RCG28348.1"/>
    <property type="molecule type" value="Genomic_DNA"/>
</dbReference>
<accession>A0A367FDA4</accession>